<dbReference type="Gene3D" id="3.20.20.80">
    <property type="entry name" value="Glycosidases"/>
    <property type="match status" value="1"/>
</dbReference>
<organism evidence="5 6">
    <name type="scientific">Bacteroides salyersiae CL02T12C01</name>
    <dbReference type="NCBI Taxonomy" id="997887"/>
    <lineage>
        <taxon>Bacteria</taxon>
        <taxon>Pseudomonadati</taxon>
        <taxon>Bacteroidota</taxon>
        <taxon>Bacteroidia</taxon>
        <taxon>Bacteroidales</taxon>
        <taxon>Bacteroidaceae</taxon>
        <taxon>Bacteroides</taxon>
    </lineage>
</organism>
<dbReference type="PATRIC" id="fig|997887.3.peg.2193"/>
<dbReference type="Pfam" id="PF07745">
    <property type="entry name" value="Glyco_hydro_53"/>
    <property type="match status" value="1"/>
</dbReference>
<dbReference type="GO" id="GO:0045490">
    <property type="term" value="P:pectin catabolic process"/>
    <property type="evidence" value="ECO:0007669"/>
    <property type="project" value="TreeGrafter"/>
</dbReference>
<dbReference type="GeneID" id="93114678"/>
<dbReference type="InterPro" id="IPR011683">
    <property type="entry name" value="Glyco_hydro_53"/>
</dbReference>
<dbReference type="EC" id="3.2.1.89" evidence="4"/>
<dbReference type="Proteomes" id="UP000005150">
    <property type="component" value="Unassembled WGS sequence"/>
</dbReference>
<dbReference type="HOGENOM" id="CLU_682673_0_0_10"/>
<dbReference type="PROSITE" id="PS51257">
    <property type="entry name" value="PROKAR_LIPOPROTEIN"/>
    <property type="match status" value="1"/>
</dbReference>
<evidence type="ECO:0000256" key="1">
    <source>
        <dbReference type="ARBA" id="ARBA00010687"/>
    </source>
</evidence>
<keyword evidence="3 4" id="KW-0326">Glycosidase</keyword>
<dbReference type="RefSeq" id="WP_007480033.1">
    <property type="nucleotide sequence ID" value="NZ_JH724307.1"/>
</dbReference>
<keyword evidence="2 4" id="KW-0378">Hydrolase</keyword>
<comment type="caution">
    <text evidence="5">The sequence shown here is derived from an EMBL/GenBank/DDBJ whole genome shotgun (WGS) entry which is preliminary data.</text>
</comment>
<dbReference type="SUPFAM" id="SSF51445">
    <property type="entry name" value="(Trans)glycosidases"/>
    <property type="match status" value="1"/>
</dbReference>
<gene>
    <name evidence="5" type="ORF">HMPREF1071_02097</name>
</gene>
<name>I8YPK4_9BACE</name>
<comment type="similarity">
    <text evidence="1 4">Belongs to the glycosyl hydrolase 53 family.</text>
</comment>
<dbReference type="GO" id="GO:0031218">
    <property type="term" value="F:arabinogalactan endo-1,4-beta-galactosidase activity"/>
    <property type="evidence" value="ECO:0007669"/>
    <property type="project" value="UniProtKB-EC"/>
</dbReference>
<evidence type="ECO:0000256" key="2">
    <source>
        <dbReference type="ARBA" id="ARBA00022801"/>
    </source>
</evidence>
<comment type="catalytic activity">
    <reaction evidence="4">
        <text>The enzyme specifically hydrolyzes (1-&gt;4)-beta-D-galactosidic linkages in type I arabinogalactans.</text>
        <dbReference type="EC" id="3.2.1.89"/>
    </reaction>
</comment>
<keyword evidence="6" id="KW-1185">Reference proteome</keyword>
<evidence type="ECO:0000313" key="6">
    <source>
        <dbReference type="Proteomes" id="UP000005150"/>
    </source>
</evidence>
<dbReference type="EMBL" id="AGXV01000025">
    <property type="protein sequence ID" value="EIY64452.1"/>
    <property type="molecule type" value="Genomic_DNA"/>
</dbReference>
<evidence type="ECO:0000256" key="4">
    <source>
        <dbReference type="RuleBase" id="RU361192"/>
    </source>
</evidence>
<dbReference type="GO" id="GO:0015926">
    <property type="term" value="F:glucosidase activity"/>
    <property type="evidence" value="ECO:0007669"/>
    <property type="project" value="InterPro"/>
</dbReference>
<proteinExistence type="inferred from homology"/>
<dbReference type="PANTHER" id="PTHR34983:SF2">
    <property type="entry name" value="ENDO-BETA-1,4-GALACTANASE"/>
    <property type="match status" value="1"/>
</dbReference>
<sequence length="403" mass="46106">MKPFDKYIFFLIAGFILLLISSCYEPDVEEVLRPGAVIQDDKYYLGTSLSYASYLERNATDGQYFKNENGERESPFESVKKHGGNIVRLSVAFGPYTSDKAGNVSYAIDYHVFERVKEDFKKAKDAGLEVFLSILYEKGLKSEEWLKIPDGPEMEEAIYDYGKDILEKLAGENLFPTFVAIGGDYDFVASNGLFMCRLGDNDAERMVTYMNAGYRAVRDFAAKYDKKIKTVFHASKADDVVRLLGRFYTDEYALDFDVLGINYVFDTGHSAYSTLGELSVYMKLIYEKEFMVVGASFPYTNVNADKVFNIYSRMDMITYGSTYSPEVQARMFVDFTIDVLKAGGLGVIAEGGDFLGCELWFAGNPWNKGSNWDNRTFWDKDYRLHVGIDWMKYDYKPFVKRNY</sequence>
<dbReference type="InterPro" id="IPR017853">
    <property type="entry name" value="GH"/>
</dbReference>
<evidence type="ECO:0000256" key="3">
    <source>
        <dbReference type="ARBA" id="ARBA00023295"/>
    </source>
</evidence>
<reference evidence="5 6" key="1">
    <citation type="submission" date="2012-02" db="EMBL/GenBank/DDBJ databases">
        <title>The Genome Sequence of Bacteroides salyersiae CL02T12C01.</title>
        <authorList>
            <consortium name="The Broad Institute Genome Sequencing Platform"/>
            <person name="Earl A."/>
            <person name="Ward D."/>
            <person name="Feldgarden M."/>
            <person name="Gevers D."/>
            <person name="Zitomersky N.L."/>
            <person name="Coyne M.J."/>
            <person name="Comstock L.E."/>
            <person name="Young S.K."/>
            <person name="Zeng Q."/>
            <person name="Gargeya S."/>
            <person name="Fitzgerald M."/>
            <person name="Haas B."/>
            <person name="Abouelleil A."/>
            <person name="Alvarado L."/>
            <person name="Arachchi H.M."/>
            <person name="Berlin A."/>
            <person name="Chapman S.B."/>
            <person name="Gearin G."/>
            <person name="Goldberg J."/>
            <person name="Griggs A."/>
            <person name="Gujja S."/>
            <person name="Hansen M."/>
            <person name="Heiman D."/>
            <person name="Howarth C."/>
            <person name="Larimer J."/>
            <person name="Lui A."/>
            <person name="MacDonald P.J.P."/>
            <person name="McCowen C."/>
            <person name="Montmayeur A."/>
            <person name="Murphy C."/>
            <person name="Neiman D."/>
            <person name="Pearson M."/>
            <person name="Priest M."/>
            <person name="Roberts A."/>
            <person name="Saif S."/>
            <person name="Shea T."/>
            <person name="Sisk P."/>
            <person name="Stolte C."/>
            <person name="Sykes S."/>
            <person name="Wortman J."/>
            <person name="Nusbaum C."/>
            <person name="Birren B."/>
        </authorList>
    </citation>
    <scope>NUCLEOTIDE SEQUENCE [LARGE SCALE GENOMIC DNA]</scope>
    <source>
        <strain evidence="5 6">CL02T12C01</strain>
    </source>
</reference>
<evidence type="ECO:0000313" key="5">
    <source>
        <dbReference type="EMBL" id="EIY64452.1"/>
    </source>
</evidence>
<accession>I8YPK4</accession>
<dbReference type="PANTHER" id="PTHR34983">
    <property type="entry name" value="ARABINOGALACTAN ENDO-BETA-1,4-GALACTANASE A"/>
    <property type="match status" value="1"/>
</dbReference>
<dbReference type="AlphaFoldDB" id="I8YPK4"/>
<dbReference type="OrthoDB" id="9768786at2"/>
<protein>
    <recommendedName>
        <fullName evidence="4">Arabinogalactan endo-beta-1,4-galactanase</fullName>
        <ecNumber evidence="4">3.2.1.89</ecNumber>
    </recommendedName>
</protein>